<feature type="disulfide bond" evidence="5">
    <location>
        <begin position="227"/>
        <end position="237"/>
    </location>
</feature>
<comment type="caution">
    <text evidence="5">Lacks conserved residue(s) required for the propagation of feature annotation.</text>
</comment>
<evidence type="ECO:0000313" key="13">
    <source>
        <dbReference type="WormBase" id="SRAE_2000460000"/>
    </source>
</evidence>
<protein>
    <recommendedName>
        <fullName evidence="7">Metalloendopeptidase</fullName>
        <ecNumber evidence="7">3.4.24.-</ecNumber>
    </recommendedName>
</protein>
<dbReference type="GeneID" id="36382325"/>
<evidence type="ECO:0000256" key="1">
    <source>
        <dbReference type="ARBA" id="ARBA00022723"/>
    </source>
</evidence>
<feature type="disulfide bond" evidence="5">
    <location>
        <begin position="253"/>
        <end position="262"/>
    </location>
</feature>
<dbReference type="EC" id="3.4.24.-" evidence="7"/>
<dbReference type="GO" id="GO:0008270">
    <property type="term" value="F:zinc ion binding"/>
    <property type="evidence" value="ECO:0007669"/>
    <property type="project" value="InterPro"/>
</dbReference>
<evidence type="ECO:0000259" key="8">
    <source>
        <dbReference type="PROSITE" id="PS50026"/>
    </source>
</evidence>
<dbReference type="PANTHER" id="PTHR10127:SF802">
    <property type="entry name" value="ZINC METALLOPROTEINASE NAS-10"/>
    <property type="match status" value="1"/>
</dbReference>
<evidence type="ECO:0000256" key="6">
    <source>
        <dbReference type="PROSITE-ProRule" id="PRU01211"/>
    </source>
</evidence>
<keyword evidence="11" id="KW-1185">Reference proteome</keyword>
<organism evidence="10">
    <name type="scientific">Strongyloides ratti</name>
    <name type="common">Parasitic roundworm</name>
    <dbReference type="NCBI Taxonomy" id="34506"/>
    <lineage>
        <taxon>Eukaryota</taxon>
        <taxon>Metazoa</taxon>
        <taxon>Ecdysozoa</taxon>
        <taxon>Nematoda</taxon>
        <taxon>Chromadorea</taxon>
        <taxon>Rhabditida</taxon>
        <taxon>Tylenchina</taxon>
        <taxon>Panagrolaimomorpha</taxon>
        <taxon>Strongyloidoidea</taxon>
        <taxon>Strongyloididae</taxon>
        <taxon>Strongyloides</taxon>
    </lineage>
</organism>
<dbReference type="WBParaSite" id="SRAE_2000460000.1">
    <property type="protein sequence ID" value="SRAE_2000460000.1"/>
    <property type="gene ID" value="WBGene00264832"/>
</dbReference>
<dbReference type="Pfam" id="PF01400">
    <property type="entry name" value="Astacin"/>
    <property type="match status" value="1"/>
</dbReference>
<dbReference type="SUPFAM" id="SSF55486">
    <property type="entry name" value="Metalloproteases ('zincins'), catalytic domain"/>
    <property type="match status" value="1"/>
</dbReference>
<dbReference type="AlphaFoldDB" id="A0A090LP40"/>
<dbReference type="Proteomes" id="UP000035682">
    <property type="component" value="Unplaced"/>
</dbReference>
<dbReference type="GO" id="GO:0006508">
    <property type="term" value="P:proteolysis"/>
    <property type="evidence" value="ECO:0007669"/>
    <property type="project" value="UniProtKB-KW"/>
</dbReference>
<dbReference type="EMBL" id="LN609529">
    <property type="protein sequence ID" value="CEF69954.1"/>
    <property type="molecule type" value="Genomic_DNA"/>
</dbReference>
<reference evidence="10 11" key="1">
    <citation type="submission" date="2014-09" db="EMBL/GenBank/DDBJ databases">
        <authorList>
            <person name="Martin A.A."/>
        </authorList>
    </citation>
    <scope>NUCLEOTIDE SEQUENCE</scope>
    <source>
        <strain evidence="11">ED321</strain>
        <strain evidence="10">ED321 Heterogonic</strain>
    </source>
</reference>
<gene>
    <name evidence="10 12 13" type="ORF">SRAE_2000460000</name>
</gene>
<dbReference type="WormBase" id="SRAE_2000460000">
    <property type="protein sequence ID" value="SRP09212"/>
    <property type="gene ID" value="WBGene00264832"/>
</dbReference>
<keyword evidence="1 7" id="KW-0479">Metal-binding</keyword>
<keyword evidence="7" id="KW-0645">Protease</keyword>
<comment type="cofactor">
    <cofactor evidence="7">
        <name>Zn(2+)</name>
        <dbReference type="ChEBI" id="CHEBI:29105"/>
    </cofactor>
    <text evidence="7">Binds 1 zinc ion per subunit.</text>
</comment>
<dbReference type="PROSITE" id="PS51864">
    <property type="entry name" value="ASTACIN"/>
    <property type="match status" value="1"/>
</dbReference>
<evidence type="ECO:0000256" key="3">
    <source>
        <dbReference type="ARBA" id="ARBA00023049"/>
    </source>
</evidence>
<dbReference type="InterPro" id="IPR000742">
    <property type="entry name" value="EGF"/>
</dbReference>
<keyword evidence="3 7" id="KW-0482">Metalloprotease</keyword>
<dbReference type="PROSITE" id="PS50026">
    <property type="entry name" value="EGF_3"/>
    <property type="match status" value="1"/>
</dbReference>
<dbReference type="CTD" id="36382325"/>
<dbReference type="PRINTS" id="PR00480">
    <property type="entry name" value="ASTACIN"/>
</dbReference>
<dbReference type="STRING" id="34506.A0A090LP40"/>
<feature type="active site" evidence="6">
    <location>
        <position position="126"/>
    </location>
</feature>
<evidence type="ECO:0000313" key="12">
    <source>
        <dbReference type="WBParaSite" id="SRAE_2000460000.1"/>
    </source>
</evidence>
<sequence>MLFLITLVGILKFIYTIELEKLNFLEKTYINREKRGIVNKAKFELTDTHIKYHINFRLDKLLIRKALSRISEETCFKFEETSNYLLATLRYKHGLYFLTKFPVKKEKNRDIYLLATVKDITKVMRETLHALGVDYEHNRPDRNKYITINFKNVYSVFMPLFEITYTPILTFYNIGYDYTSVMHFTVKEFSRNGKKTIESKRKLMEPFTGRSTHLTFNDAKLLSLKYCINPKLKNAKCHNYGYPNPTMPYICKCLPFYYGPKCENRVRNFGYCSRINYFKAMSSITSRTLTLGNTCNFFIYTIPGKRIKLKLFFHHGLLSNHHCKNGKSIEARYFSDFSVNGVIYCPSIFPISIVSESNFIILRSTFSESKSKVKIMFKMF</sequence>
<proteinExistence type="predicted"/>
<accession>A0A090LP40</accession>
<dbReference type="RefSeq" id="XP_024509153.1">
    <property type="nucleotide sequence ID" value="XM_024643489.1"/>
</dbReference>
<evidence type="ECO:0000256" key="4">
    <source>
        <dbReference type="ARBA" id="ARBA00023157"/>
    </source>
</evidence>
<dbReference type="OrthoDB" id="5819035at2759"/>
<keyword evidence="5" id="KW-0245">EGF-like domain</keyword>
<evidence type="ECO:0000256" key="5">
    <source>
        <dbReference type="PROSITE-ProRule" id="PRU00076"/>
    </source>
</evidence>
<evidence type="ECO:0000256" key="7">
    <source>
        <dbReference type="RuleBase" id="RU361183"/>
    </source>
</evidence>
<feature type="domain" description="EGF-like" evidence="8">
    <location>
        <begin position="223"/>
        <end position="263"/>
    </location>
</feature>
<evidence type="ECO:0000313" key="11">
    <source>
        <dbReference type="Proteomes" id="UP000035682"/>
    </source>
</evidence>
<dbReference type="PROSITE" id="PS00022">
    <property type="entry name" value="EGF_1"/>
    <property type="match status" value="1"/>
</dbReference>
<evidence type="ECO:0000313" key="10">
    <source>
        <dbReference type="EMBL" id="CEF69954.1"/>
    </source>
</evidence>
<dbReference type="GO" id="GO:0004222">
    <property type="term" value="F:metalloendopeptidase activity"/>
    <property type="evidence" value="ECO:0007669"/>
    <property type="project" value="UniProtKB-UniRule"/>
</dbReference>
<reference evidence="12" key="2">
    <citation type="submission" date="2020-12" db="UniProtKB">
        <authorList>
            <consortium name="WormBaseParasite"/>
        </authorList>
    </citation>
    <scope>IDENTIFICATION</scope>
</reference>
<evidence type="ECO:0000259" key="9">
    <source>
        <dbReference type="PROSITE" id="PS51864"/>
    </source>
</evidence>
<feature type="domain" description="Peptidase M12A" evidence="9">
    <location>
        <begin position="23"/>
        <end position="228"/>
    </location>
</feature>
<dbReference type="InterPro" id="IPR006026">
    <property type="entry name" value="Peptidase_Metallo"/>
</dbReference>
<keyword evidence="2 7" id="KW-0862">Zinc</keyword>
<evidence type="ECO:0000256" key="2">
    <source>
        <dbReference type="ARBA" id="ARBA00022833"/>
    </source>
</evidence>
<keyword evidence="7" id="KW-0378">Hydrolase</keyword>
<name>A0A090LP40_STRRB</name>
<dbReference type="PANTHER" id="PTHR10127">
    <property type="entry name" value="DISCOIDIN, CUB, EGF, LAMININ , AND ZINC METALLOPROTEASE DOMAIN CONTAINING"/>
    <property type="match status" value="1"/>
</dbReference>
<dbReference type="Gene3D" id="3.40.390.10">
    <property type="entry name" value="Collagenase (Catalytic Domain)"/>
    <property type="match status" value="1"/>
</dbReference>
<dbReference type="InterPro" id="IPR001506">
    <property type="entry name" value="Peptidase_M12A"/>
</dbReference>
<dbReference type="InterPro" id="IPR024079">
    <property type="entry name" value="MetalloPept_cat_dom_sf"/>
</dbReference>
<dbReference type="SMART" id="SM00235">
    <property type="entry name" value="ZnMc"/>
    <property type="match status" value="1"/>
</dbReference>
<keyword evidence="4 5" id="KW-1015">Disulfide bond</keyword>